<feature type="compositionally biased region" description="Basic and acidic residues" evidence="1">
    <location>
        <begin position="164"/>
        <end position="173"/>
    </location>
</feature>
<keyword evidence="5" id="KW-1185">Reference proteome</keyword>
<dbReference type="InterPro" id="IPR002048">
    <property type="entry name" value="EF_hand_dom"/>
</dbReference>
<protein>
    <submittedName>
        <fullName evidence="4">Ca2+-binding EF-hand superfamily protein</fullName>
    </submittedName>
</protein>
<dbReference type="AlphaFoldDB" id="A0A839ERH2"/>
<dbReference type="EMBL" id="JACGXN010000015">
    <property type="protein sequence ID" value="MBA8881529.1"/>
    <property type="molecule type" value="Genomic_DNA"/>
</dbReference>
<feature type="region of interest" description="Disordered" evidence="1">
    <location>
        <begin position="133"/>
        <end position="173"/>
    </location>
</feature>
<evidence type="ECO:0000313" key="5">
    <source>
        <dbReference type="Proteomes" id="UP000549052"/>
    </source>
</evidence>
<name>A0A839ERH2_9HYPH</name>
<feature type="signal peptide" evidence="2">
    <location>
        <begin position="1"/>
        <end position="24"/>
    </location>
</feature>
<dbReference type="GO" id="GO:0005509">
    <property type="term" value="F:calcium ion binding"/>
    <property type="evidence" value="ECO:0007669"/>
    <property type="project" value="InterPro"/>
</dbReference>
<dbReference type="InterPro" id="IPR018247">
    <property type="entry name" value="EF_Hand_1_Ca_BS"/>
</dbReference>
<dbReference type="PROSITE" id="PS50222">
    <property type="entry name" value="EF_HAND_2"/>
    <property type="match status" value="2"/>
</dbReference>
<dbReference type="InterPro" id="IPR011992">
    <property type="entry name" value="EF-hand-dom_pair"/>
</dbReference>
<keyword evidence="2" id="KW-0732">Signal</keyword>
<dbReference type="RefSeq" id="WP_182552100.1">
    <property type="nucleotide sequence ID" value="NZ_JACGXN010000015.1"/>
</dbReference>
<feature type="domain" description="EF-hand" evidence="3">
    <location>
        <begin position="62"/>
        <end position="97"/>
    </location>
</feature>
<evidence type="ECO:0000313" key="4">
    <source>
        <dbReference type="EMBL" id="MBA8881529.1"/>
    </source>
</evidence>
<dbReference type="PROSITE" id="PS00018">
    <property type="entry name" value="EF_HAND_1"/>
    <property type="match status" value="2"/>
</dbReference>
<evidence type="ECO:0000256" key="2">
    <source>
        <dbReference type="SAM" id="SignalP"/>
    </source>
</evidence>
<dbReference type="SUPFAM" id="SSF47473">
    <property type="entry name" value="EF-hand"/>
    <property type="match status" value="1"/>
</dbReference>
<dbReference type="Gene3D" id="1.10.238.10">
    <property type="entry name" value="EF-hand"/>
    <property type="match status" value="2"/>
</dbReference>
<gene>
    <name evidence="4" type="ORF">FHW16_005270</name>
</gene>
<feature type="compositionally biased region" description="Basic and acidic residues" evidence="1">
    <location>
        <begin position="133"/>
        <end position="146"/>
    </location>
</feature>
<feature type="chain" id="PRO_5032327175" evidence="2">
    <location>
        <begin position="25"/>
        <end position="173"/>
    </location>
</feature>
<organism evidence="4 5">
    <name type="scientific">Phyllobacterium myrsinacearum</name>
    <dbReference type="NCBI Taxonomy" id="28101"/>
    <lineage>
        <taxon>Bacteria</taxon>
        <taxon>Pseudomonadati</taxon>
        <taxon>Pseudomonadota</taxon>
        <taxon>Alphaproteobacteria</taxon>
        <taxon>Hyphomicrobiales</taxon>
        <taxon>Phyllobacteriaceae</taxon>
        <taxon>Phyllobacterium</taxon>
    </lineage>
</organism>
<accession>A0A839ERH2</accession>
<feature type="domain" description="EF-hand" evidence="3">
    <location>
        <begin position="119"/>
        <end position="154"/>
    </location>
</feature>
<sequence>MKRITALVLSGTFLTVFAVGGALAQTETPAKDPAPAASDAPVKVEHSKHAKIDANDDGVVDLAEFTNMDRLKQADTNGDGTLSKDEIDAMALKQLVEQRARRITNRLDVNGDGVVTIAEVEKQKAKRFAVLDRNDDGKLEKSELRHGWKHHKGGEHGHKHRHHNDGEKTAPKE</sequence>
<proteinExistence type="predicted"/>
<feature type="compositionally biased region" description="Basic residues" evidence="1">
    <location>
        <begin position="147"/>
        <end position="163"/>
    </location>
</feature>
<evidence type="ECO:0000259" key="3">
    <source>
        <dbReference type="PROSITE" id="PS50222"/>
    </source>
</evidence>
<reference evidence="4 5" key="1">
    <citation type="submission" date="2020-07" db="EMBL/GenBank/DDBJ databases">
        <title>Genomic Encyclopedia of Type Strains, Phase IV (KMG-V): Genome sequencing to study the core and pangenomes of soil and plant-associated prokaryotes.</title>
        <authorList>
            <person name="Whitman W."/>
        </authorList>
    </citation>
    <scope>NUCLEOTIDE SEQUENCE [LARGE SCALE GENOMIC DNA]</scope>
    <source>
        <strain evidence="4 5">AN3</strain>
    </source>
</reference>
<dbReference type="Proteomes" id="UP000549052">
    <property type="component" value="Unassembled WGS sequence"/>
</dbReference>
<comment type="caution">
    <text evidence="4">The sequence shown here is derived from an EMBL/GenBank/DDBJ whole genome shotgun (WGS) entry which is preliminary data.</text>
</comment>
<dbReference type="Pfam" id="PF13202">
    <property type="entry name" value="EF-hand_5"/>
    <property type="match status" value="3"/>
</dbReference>
<evidence type="ECO:0000256" key="1">
    <source>
        <dbReference type="SAM" id="MobiDB-lite"/>
    </source>
</evidence>